<evidence type="ECO:0000313" key="1">
    <source>
        <dbReference type="EMBL" id="MBC9177397.1"/>
    </source>
</evidence>
<dbReference type="SUPFAM" id="SSF47226">
    <property type="entry name" value="Histidine-containing phosphotransfer domain, HPT domain"/>
    <property type="match status" value="1"/>
</dbReference>
<organism evidence="1 2">
    <name type="scientific">Pseudoroseomonas ludipueritiae</name>
    <dbReference type="NCBI Taxonomy" id="198093"/>
    <lineage>
        <taxon>Bacteria</taxon>
        <taxon>Pseudomonadati</taxon>
        <taxon>Pseudomonadota</taxon>
        <taxon>Alphaproteobacteria</taxon>
        <taxon>Acetobacterales</taxon>
        <taxon>Acetobacteraceae</taxon>
        <taxon>Pseudoroseomonas</taxon>
    </lineage>
</organism>
<evidence type="ECO:0008006" key="3">
    <source>
        <dbReference type="Google" id="ProtNLM"/>
    </source>
</evidence>
<dbReference type="Proteomes" id="UP000603940">
    <property type="component" value="Unassembled WGS sequence"/>
</dbReference>
<evidence type="ECO:0000313" key="2">
    <source>
        <dbReference type="Proteomes" id="UP000603940"/>
    </source>
</evidence>
<dbReference type="EMBL" id="JACTUZ010000037">
    <property type="protein sequence ID" value="MBC9177397.1"/>
    <property type="molecule type" value="Genomic_DNA"/>
</dbReference>
<gene>
    <name evidence="1" type="ORF">IBL25_10640</name>
</gene>
<dbReference type="RefSeq" id="WP_187778529.1">
    <property type="nucleotide sequence ID" value="NZ_JACTUZ010000037.1"/>
</dbReference>
<sequence length="106" mass="11004">MRVVDLSTAQDALGGLPASIVSVVLNGFELDVRRLNRDMLRAAHAGDTTAYANAAHALADAASRLGATELALMARDASRRPVPVADLSLLMAGESAIGEMRAAFKG</sequence>
<keyword evidence="2" id="KW-1185">Reference proteome</keyword>
<comment type="caution">
    <text evidence="1">The sequence shown here is derived from an EMBL/GenBank/DDBJ whole genome shotgun (WGS) entry which is preliminary data.</text>
</comment>
<reference evidence="1 2" key="1">
    <citation type="journal article" date="2009" name="Int. J. Syst. Evol. Microbiol.">
        <title>Transfer of Teichococcus ludipueritiae and Muricoccus roseus to the genus Roseomonas, as Roseomonas ludipueritiae comb. nov. and Roseomonas rosea comb. nov., respectively, and emended description of the genus Roseomonas.</title>
        <authorList>
            <person name="Sanchez-Porro C."/>
            <person name="Gallego V."/>
            <person name="Busse H.J."/>
            <person name="Kampfer P."/>
            <person name="Ventosa A."/>
        </authorList>
    </citation>
    <scope>NUCLEOTIDE SEQUENCE [LARGE SCALE GENOMIC DNA]</scope>
    <source>
        <strain evidence="1 2">DSM 14915</strain>
    </source>
</reference>
<dbReference type="InterPro" id="IPR036641">
    <property type="entry name" value="HPT_dom_sf"/>
</dbReference>
<name>A0ABR7R6J3_9PROT</name>
<proteinExistence type="predicted"/>
<protein>
    <recommendedName>
        <fullName evidence="3">HPt domain-containing protein</fullName>
    </recommendedName>
</protein>
<accession>A0ABR7R6J3</accession>